<name>A0A4R4AA57_MARGR</name>
<dbReference type="AlphaFoldDB" id="A0A4R4AA57"/>
<sequence length="60" mass="6711">MNELLIALALMLVVEGIWPFLSPRSFRRALLLMVAERDRALRLAGLTSMIVGLGLLYLVN</sequence>
<keyword evidence="1" id="KW-0472">Membrane</keyword>
<protein>
    <recommendedName>
        <fullName evidence="6">DUF2065 domain-containing protein</fullName>
    </recommendedName>
</protein>
<dbReference type="EMBL" id="SMDC01000005">
    <property type="protein sequence ID" value="TCW35851.1"/>
    <property type="molecule type" value="Genomic_DNA"/>
</dbReference>
<accession>A0A4R4AA57</accession>
<dbReference type="EMBL" id="LSYU01000044">
    <property type="protein sequence ID" value="KXX64842.1"/>
    <property type="molecule type" value="Genomic_DNA"/>
</dbReference>
<comment type="caution">
    <text evidence="3">The sequence shown here is derived from an EMBL/GenBank/DDBJ whole genome shotgun (WGS) entry which is preliminary data.</text>
</comment>
<keyword evidence="1" id="KW-1133">Transmembrane helix</keyword>
<dbReference type="PANTHER" id="PTHR38602">
    <property type="entry name" value="INNER MEMBRANE PROTEIN-RELATED"/>
    <property type="match status" value="1"/>
</dbReference>
<keyword evidence="4" id="KW-1185">Reference proteome</keyword>
<proteinExistence type="predicted"/>
<reference evidence="2 4" key="1">
    <citation type="submission" date="2016-02" db="EMBL/GenBank/DDBJ databases">
        <title>Genome sequence of Marichromatium gracile YL-28, a purple sulfur bacterium.</title>
        <authorList>
            <person name="Zhao C."/>
            <person name="Hong X."/>
            <person name="Chen S."/>
            <person name="Yang S."/>
        </authorList>
    </citation>
    <scope>NUCLEOTIDE SEQUENCE [LARGE SCALE GENOMIC DNA]</scope>
    <source>
        <strain evidence="2 4">YL28</strain>
    </source>
</reference>
<dbReference type="RefSeq" id="WP_062274437.1">
    <property type="nucleotide sequence ID" value="NZ_JAKEDQ010000006.1"/>
</dbReference>
<dbReference type="Proteomes" id="UP000075766">
    <property type="component" value="Unassembled WGS sequence"/>
</dbReference>
<dbReference type="InterPro" id="IPR019201">
    <property type="entry name" value="DUF2065"/>
</dbReference>
<evidence type="ECO:0000313" key="5">
    <source>
        <dbReference type="Proteomes" id="UP000295247"/>
    </source>
</evidence>
<evidence type="ECO:0000313" key="2">
    <source>
        <dbReference type="EMBL" id="KXX64842.1"/>
    </source>
</evidence>
<gene>
    <name evidence="2" type="ORF">AY586_01820</name>
    <name evidence="3" type="ORF">EDC29_10525</name>
</gene>
<reference evidence="3 5" key="2">
    <citation type="submission" date="2019-03" db="EMBL/GenBank/DDBJ databases">
        <title>Genomic Encyclopedia of Type Strains, Phase IV (KMG-IV): sequencing the most valuable type-strain genomes for metagenomic binning, comparative biology and taxonomic classification.</title>
        <authorList>
            <person name="Goeker M."/>
        </authorList>
    </citation>
    <scope>NUCLEOTIDE SEQUENCE [LARGE SCALE GENOMIC DNA]</scope>
    <source>
        <strain evidence="3 5">DSM 203</strain>
    </source>
</reference>
<evidence type="ECO:0000313" key="4">
    <source>
        <dbReference type="Proteomes" id="UP000075766"/>
    </source>
</evidence>
<dbReference type="Proteomes" id="UP000295247">
    <property type="component" value="Unassembled WGS sequence"/>
</dbReference>
<feature type="transmembrane region" description="Helical" evidence="1">
    <location>
        <begin position="40"/>
        <end position="59"/>
    </location>
</feature>
<dbReference type="PANTHER" id="PTHR38602:SF1">
    <property type="entry name" value="INNER MEMBRANE PROTEIN"/>
    <property type="match status" value="1"/>
</dbReference>
<dbReference type="Pfam" id="PF09838">
    <property type="entry name" value="DUF2065"/>
    <property type="match status" value="1"/>
</dbReference>
<organism evidence="3 5">
    <name type="scientific">Marichromatium gracile</name>
    <name type="common">Chromatium gracile</name>
    <dbReference type="NCBI Taxonomy" id="1048"/>
    <lineage>
        <taxon>Bacteria</taxon>
        <taxon>Pseudomonadati</taxon>
        <taxon>Pseudomonadota</taxon>
        <taxon>Gammaproteobacteria</taxon>
        <taxon>Chromatiales</taxon>
        <taxon>Chromatiaceae</taxon>
        <taxon>Marichromatium</taxon>
    </lineage>
</organism>
<evidence type="ECO:0008006" key="6">
    <source>
        <dbReference type="Google" id="ProtNLM"/>
    </source>
</evidence>
<keyword evidence="1" id="KW-0812">Transmembrane</keyword>
<evidence type="ECO:0000256" key="1">
    <source>
        <dbReference type="SAM" id="Phobius"/>
    </source>
</evidence>
<evidence type="ECO:0000313" key="3">
    <source>
        <dbReference type="EMBL" id="TCW35851.1"/>
    </source>
</evidence>